<organism evidence="1 2">
    <name type="scientific">Rotaria magnacalcarata</name>
    <dbReference type="NCBI Taxonomy" id="392030"/>
    <lineage>
        <taxon>Eukaryota</taxon>
        <taxon>Metazoa</taxon>
        <taxon>Spiralia</taxon>
        <taxon>Gnathifera</taxon>
        <taxon>Rotifera</taxon>
        <taxon>Eurotatoria</taxon>
        <taxon>Bdelloidea</taxon>
        <taxon>Philodinida</taxon>
        <taxon>Philodinidae</taxon>
        <taxon>Rotaria</taxon>
    </lineage>
</organism>
<reference evidence="1" key="1">
    <citation type="submission" date="2021-02" db="EMBL/GenBank/DDBJ databases">
        <authorList>
            <person name="Nowell W R."/>
        </authorList>
    </citation>
    <scope>NUCLEOTIDE SEQUENCE</scope>
</reference>
<name>A0A8S3HRT0_9BILA</name>
<dbReference type="AlphaFoldDB" id="A0A8S3HRT0"/>
<dbReference type="Proteomes" id="UP000681720">
    <property type="component" value="Unassembled WGS sequence"/>
</dbReference>
<dbReference type="Pfam" id="PF25764">
    <property type="entry name" value="KIF21A_4th"/>
    <property type="match status" value="1"/>
</dbReference>
<evidence type="ECO:0000313" key="2">
    <source>
        <dbReference type="Proteomes" id="UP000681720"/>
    </source>
</evidence>
<comment type="caution">
    <text evidence="1">The sequence shown here is derived from an EMBL/GenBank/DDBJ whole genome shotgun (WGS) entry which is preliminary data.</text>
</comment>
<accession>A0A8S3HRT0</accession>
<feature type="non-terminal residue" evidence="1">
    <location>
        <position position="1"/>
    </location>
</feature>
<evidence type="ECO:0000313" key="1">
    <source>
        <dbReference type="EMBL" id="CAF5186003.1"/>
    </source>
</evidence>
<gene>
    <name evidence="1" type="ORF">GIL414_LOCUS71095</name>
</gene>
<sequence length="92" mass="11269">LRAQYSICLKDGEYYKKESTKHTHELQDLRRIKVQLTRELRQEFTRHKQVEQARAKEIATLKRTQIQKDNEIRTLRAQHKQKELVLKRKQEE</sequence>
<dbReference type="EMBL" id="CAJOBJ010333591">
    <property type="protein sequence ID" value="CAF5186003.1"/>
    <property type="molecule type" value="Genomic_DNA"/>
</dbReference>
<feature type="non-terminal residue" evidence="1">
    <location>
        <position position="92"/>
    </location>
</feature>
<protein>
    <submittedName>
        <fullName evidence="1">Uncharacterized protein</fullName>
    </submittedName>
</protein>
<proteinExistence type="predicted"/>